<feature type="signal peptide" evidence="2">
    <location>
        <begin position="1"/>
        <end position="28"/>
    </location>
</feature>
<dbReference type="SUPFAM" id="SSF53474">
    <property type="entry name" value="alpha/beta-Hydrolases"/>
    <property type="match status" value="1"/>
</dbReference>
<organism evidence="4 5">
    <name type="scientific">Comamonas testosteroni TK102</name>
    <dbReference type="NCBI Taxonomy" id="1392005"/>
    <lineage>
        <taxon>Bacteria</taxon>
        <taxon>Pseudomonadati</taxon>
        <taxon>Pseudomonadota</taxon>
        <taxon>Betaproteobacteria</taxon>
        <taxon>Burkholderiales</taxon>
        <taxon>Comamonadaceae</taxon>
        <taxon>Comamonas</taxon>
    </lineage>
</organism>
<dbReference type="HOGENOM" id="CLU_043246_0_0_4"/>
<name>A0A076PMW3_COMTE</name>
<proteinExistence type="predicted"/>
<sequence length="311" mass="33004">MMRCTVAALMQALLSAALALSVAAQARAEVQQFDARIPVWVPEAGSTPARTAELAGHVYRPLGLGPWGLIVLSHGTPSGKEAREAMTDRYGPQARALAELGYVVVTGLRRGYGASDGPLADRYGSCDAPDYAHAAQEAARDVAAIMAYGQKLPYVDSTHVVLLGKSAGGFASLALAAQQPAGLRGVINFAGGRGSQQQMREKTSVCGEAQLLKTVAGFAATSQVPQLWIYAENDSYFRPPLVRQMAQSYLAAGRKLTLVFVPPSGAEGHQFFDRAANIGQWLPQVREFLMQQLPGTAAAQLQSHNSLGDKP</sequence>
<feature type="domain" description="Xaa-Pro dipeptidyl-peptidase-like" evidence="3">
    <location>
        <begin position="53"/>
        <end position="212"/>
    </location>
</feature>
<keyword evidence="2" id="KW-0732">Signal</keyword>
<gene>
    <name evidence="4" type="ORF">O987_02720</name>
</gene>
<dbReference type="EMBL" id="CP006704">
    <property type="protein sequence ID" value="AIJ44712.1"/>
    <property type="molecule type" value="Genomic_DNA"/>
</dbReference>
<dbReference type="PANTHER" id="PTHR22946:SF9">
    <property type="entry name" value="POLYKETIDE TRANSFERASE AF380"/>
    <property type="match status" value="1"/>
</dbReference>
<dbReference type="InterPro" id="IPR029058">
    <property type="entry name" value="AB_hydrolase_fold"/>
</dbReference>
<protein>
    <submittedName>
        <fullName evidence="4">Dipeptidyl aminopeptidase</fullName>
    </submittedName>
</protein>
<dbReference type="GO" id="GO:0052689">
    <property type="term" value="F:carboxylic ester hydrolase activity"/>
    <property type="evidence" value="ECO:0007669"/>
    <property type="project" value="UniProtKB-ARBA"/>
</dbReference>
<evidence type="ECO:0000259" key="3">
    <source>
        <dbReference type="Pfam" id="PF02129"/>
    </source>
</evidence>
<accession>A0A076PMW3</accession>
<dbReference type="Pfam" id="PF02129">
    <property type="entry name" value="Peptidase_S15"/>
    <property type="match status" value="1"/>
</dbReference>
<evidence type="ECO:0000256" key="1">
    <source>
        <dbReference type="ARBA" id="ARBA00022801"/>
    </source>
</evidence>
<evidence type="ECO:0000313" key="4">
    <source>
        <dbReference type="EMBL" id="AIJ44712.1"/>
    </source>
</evidence>
<feature type="chain" id="PRO_5001715893" evidence="2">
    <location>
        <begin position="29"/>
        <end position="311"/>
    </location>
</feature>
<dbReference type="Gene3D" id="3.40.50.1820">
    <property type="entry name" value="alpha/beta hydrolase"/>
    <property type="match status" value="1"/>
</dbReference>
<evidence type="ECO:0000313" key="5">
    <source>
        <dbReference type="Proteomes" id="UP000028782"/>
    </source>
</evidence>
<dbReference type="GO" id="GO:0004177">
    <property type="term" value="F:aminopeptidase activity"/>
    <property type="evidence" value="ECO:0007669"/>
    <property type="project" value="UniProtKB-KW"/>
</dbReference>
<dbReference type="Proteomes" id="UP000028782">
    <property type="component" value="Chromosome"/>
</dbReference>
<keyword evidence="4" id="KW-0645">Protease</keyword>
<dbReference type="RefSeq" id="WP_043370738.1">
    <property type="nucleotide sequence ID" value="NZ_CP006704.1"/>
</dbReference>
<reference evidence="4 5" key="1">
    <citation type="journal article" date="2014" name="Genome Announc.">
        <title>Complete Genome Sequence of Polychlorinated Biphenyl Degrader Comamonas testosteroni TK102 (NBRC 109938).</title>
        <authorList>
            <person name="Fukuda K."/>
            <person name="Hosoyama A."/>
            <person name="Tsuchikane K."/>
            <person name="Ohji S."/>
            <person name="Yamazoe A."/>
            <person name="Fujita N."/>
            <person name="Shintani M."/>
            <person name="Kimbara K."/>
        </authorList>
    </citation>
    <scope>NUCLEOTIDE SEQUENCE [LARGE SCALE GENOMIC DNA]</scope>
    <source>
        <strain evidence="4">TK102</strain>
    </source>
</reference>
<dbReference type="AlphaFoldDB" id="A0A076PMW3"/>
<keyword evidence="1" id="KW-0378">Hydrolase</keyword>
<evidence type="ECO:0000256" key="2">
    <source>
        <dbReference type="SAM" id="SignalP"/>
    </source>
</evidence>
<dbReference type="InterPro" id="IPR000383">
    <property type="entry name" value="Xaa-Pro-like_dom"/>
</dbReference>
<dbReference type="PANTHER" id="PTHR22946">
    <property type="entry name" value="DIENELACTONE HYDROLASE DOMAIN-CONTAINING PROTEIN-RELATED"/>
    <property type="match status" value="1"/>
</dbReference>
<dbReference type="KEGG" id="ctes:O987_02720"/>
<keyword evidence="4" id="KW-0031">Aminopeptidase</keyword>
<dbReference type="InterPro" id="IPR050261">
    <property type="entry name" value="FrsA_esterase"/>
</dbReference>